<dbReference type="Proteomes" id="UP000363661">
    <property type="component" value="Unassembled WGS sequence"/>
</dbReference>
<evidence type="ECO:0000256" key="5">
    <source>
        <dbReference type="SAM" id="SignalP"/>
    </source>
</evidence>
<keyword evidence="5" id="KW-0732">Signal</keyword>
<dbReference type="PANTHER" id="PTHR47566">
    <property type="match status" value="1"/>
</dbReference>
<dbReference type="SUPFAM" id="SSF52058">
    <property type="entry name" value="L domain-like"/>
    <property type="match status" value="1"/>
</dbReference>
<dbReference type="EMBL" id="CABHNA010000089">
    <property type="protein sequence ID" value="VUX19904.1"/>
    <property type="molecule type" value="Genomic_DNA"/>
</dbReference>
<dbReference type="InterPro" id="IPR018247">
    <property type="entry name" value="EF_Hand_1_Ca_BS"/>
</dbReference>
<evidence type="ECO:0000256" key="4">
    <source>
        <dbReference type="SAM" id="Phobius"/>
    </source>
</evidence>
<evidence type="ECO:0000313" key="6">
    <source>
        <dbReference type="EMBL" id="VUX19904.1"/>
    </source>
</evidence>
<dbReference type="InterPro" id="IPR032675">
    <property type="entry name" value="LRR_dom_sf"/>
</dbReference>
<keyword evidence="4" id="KW-0812">Transmembrane</keyword>
<evidence type="ECO:0000256" key="3">
    <source>
        <dbReference type="SAM" id="MobiDB-lite"/>
    </source>
</evidence>
<sequence length="540" mass="59154">MKKRLFSILLTLCMAICLVPITVFAEDGTGESLVSTCETVCTPEIPFETVSAQMNVEEKNGIAIDAVNFPDANFRSIVTENYDTDKDGNLSDTEIAAVEKIDCVDKGISSLKGIEYFTALKVLLCSQNQLTVLDVSKNIELSFLSCYRNQLATLDIGKNAVLEELYCDDNQLTTLNISENPSLKFLRCRRNQLSTLDVSKNTMLIELSCGKNQLDTLDVSKNLALTNLICNGNQLDTLDVSKNTALRYLTCNENQLTTLNISENPSLKILRCYQNQLSALDVSKNTMLTELSCDDNQLTMLDLSKNTVLEELYCNSNQLTSLDISSTDMDELECSHNVYQINIGSDRTFDLSTLSGNFDVSKTSNWNGGTVSGNILTVDNDTDTVIYTYDCGKNQQRTFTLKCNQCADYSKVDAAIAKANALNKDDYKDFSAVEAAVRAVVRGKNITEQTEVDAMAKAIEDAISALLYKDADHTKVDAEIVKANVSEDAITAPEKKPANTKPGTSDKSLQTGDTSNLALWIALLFVSVGATIGTIVVKQS</sequence>
<evidence type="ECO:0000313" key="7">
    <source>
        <dbReference type="Proteomes" id="UP000363661"/>
    </source>
</evidence>
<dbReference type="RefSeq" id="WP_144367785.1">
    <property type="nucleotide sequence ID" value="NZ_CABHNA010000089.1"/>
</dbReference>
<dbReference type="GO" id="GO:0035591">
    <property type="term" value="F:signaling adaptor activity"/>
    <property type="evidence" value="ECO:0007669"/>
    <property type="project" value="TreeGrafter"/>
</dbReference>
<dbReference type="PANTHER" id="PTHR47566:SF1">
    <property type="entry name" value="PROTEIN NUD1"/>
    <property type="match status" value="1"/>
</dbReference>
<reference evidence="6 7" key="1">
    <citation type="submission" date="2019-07" db="EMBL/GenBank/DDBJ databases">
        <authorList>
            <person name="Hibberd C M."/>
            <person name="Gehrig L. J."/>
            <person name="Chang H.-W."/>
            <person name="Venkatesh S."/>
        </authorList>
    </citation>
    <scope>NUCLEOTIDE SEQUENCE [LARGE SCALE GENOMIC DNA]</scope>
    <source>
        <strain evidence="6">Ruminococcus_torques_SSTS_Bg7063</strain>
    </source>
</reference>
<feature type="chain" id="PRO_5021764321" evidence="5">
    <location>
        <begin position="26"/>
        <end position="540"/>
    </location>
</feature>
<dbReference type="PROSITE" id="PS00018">
    <property type="entry name" value="EF_HAND_1"/>
    <property type="match status" value="1"/>
</dbReference>
<proteinExistence type="predicted"/>
<name>A0A564UK84_9FIRM</name>
<feature type="signal peptide" evidence="5">
    <location>
        <begin position="1"/>
        <end position="25"/>
    </location>
</feature>
<dbReference type="Gene3D" id="3.80.10.10">
    <property type="entry name" value="Ribonuclease Inhibitor"/>
    <property type="match status" value="2"/>
</dbReference>
<protein>
    <submittedName>
        <fullName evidence="6">Internalin-J</fullName>
    </submittedName>
</protein>
<organism evidence="6 7">
    <name type="scientific">[Ruminococcus] torques</name>
    <dbReference type="NCBI Taxonomy" id="33039"/>
    <lineage>
        <taxon>Bacteria</taxon>
        <taxon>Bacillati</taxon>
        <taxon>Bacillota</taxon>
        <taxon>Clostridia</taxon>
        <taxon>Lachnospirales</taxon>
        <taxon>Lachnospiraceae</taxon>
        <taxon>Mediterraneibacter</taxon>
    </lineage>
</organism>
<dbReference type="Gene3D" id="1.20.1270.90">
    <property type="entry name" value="AF1782-like"/>
    <property type="match status" value="1"/>
</dbReference>
<gene>
    <name evidence="6" type="primary">inlJ</name>
    <name evidence="6" type="ORF">RTSSTS7063_02584</name>
</gene>
<keyword evidence="2" id="KW-0677">Repeat</keyword>
<keyword evidence="1" id="KW-0433">Leucine-rich repeat</keyword>
<keyword evidence="4" id="KW-1133">Transmembrane helix</keyword>
<accession>A0A564UK84</accession>
<dbReference type="InterPro" id="IPR052574">
    <property type="entry name" value="CDIRP"/>
</dbReference>
<feature type="region of interest" description="Disordered" evidence="3">
    <location>
        <begin position="491"/>
        <end position="510"/>
    </location>
</feature>
<dbReference type="AlphaFoldDB" id="A0A564UK84"/>
<evidence type="ECO:0000256" key="2">
    <source>
        <dbReference type="ARBA" id="ARBA00022737"/>
    </source>
</evidence>
<keyword evidence="7" id="KW-1185">Reference proteome</keyword>
<keyword evidence="4" id="KW-0472">Membrane</keyword>
<feature type="transmembrane region" description="Helical" evidence="4">
    <location>
        <begin position="517"/>
        <end position="537"/>
    </location>
</feature>
<feature type="compositionally biased region" description="Polar residues" evidence="3">
    <location>
        <begin position="501"/>
        <end position="510"/>
    </location>
</feature>
<evidence type="ECO:0000256" key="1">
    <source>
        <dbReference type="ARBA" id="ARBA00022614"/>
    </source>
</evidence>